<protein>
    <recommendedName>
        <fullName evidence="3">PknH-like extracellular domain-containing protein</fullName>
    </recommendedName>
</protein>
<comment type="caution">
    <text evidence="1">The sequence shown here is derived from an EMBL/GenBank/DDBJ whole genome shotgun (WGS) entry which is preliminary data.</text>
</comment>
<evidence type="ECO:0000313" key="2">
    <source>
        <dbReference type="Proteomes" id="UP000631670"/>
    </source>
</evidence>
<organism evidence="1 2">
    <name type="scientific">Amycolatopsis lexingtonensis</name>
    <dbReference type="NCBI Taxonomy" id="218822"/>
    <lineage>
        <taxon>Bacteria</taxon>
        <taxon>Bacillati</taxon>
        <taxon>Actinomycetota</taxon>
        <taxon>Actinomycetes</taxon>
        <taxon>Pseudonocardiales</taxon>
        <taxon>Pseudonocardiaceae</taxon>
        <taxon>Amycolatopsis</taxon>
    </lineage>
</organism>
<evidence type="ECO:0008006" key="3">
    <source>
        <dbReference type="Google" id="ProtNLM"/>
    </source>
</evidence>
<dbReference type="Proteomes" id="UP000631670">
    <property type="component" value="Unassembled WGS sequence"/>
</dbReference>
<dbReference type="RefSeq" id="WP_192782353.1">
    <property type="nucleotide sequence ID" value="NZ_JADBEG010000001.1"/>
</dbReference>
<gene>
    <name evidence="1" type="ORF">H4696_003450</name>
</gene>
<reference evidence="1 2" key="1">
    <citation type="submission" date="2020-10" db="EMBL/GenBank/DDBJ databases">
        <title>Sequencing the genomes of 1000 actinobacteria strains.</title>
        <authorList>
            <person name="Klenk H.-P."/>
        </authorList>
    </citation>
    <scope>NUCLEOTIDE SEQUENCE [LARGE SCALE GENOMIC DNA]</scope>
    <source>
        <strain evidence="1 2">DSM 44653</strain>
    </source>
</reference>
<accession>A0ABR9HZI5</accession>
<keyword evidence="2" id="KW-1185">Reference proteome</keyword>
<sequence>MADRARTYVGRVPENCWLRGNACARADDQAADQGGDMYKTVALTCLALVLAGCAGTEAATPPAPSTSVPAPSVTASTSQAPAVKDATVYLPVEDEVNKAGLAVETQPIAYVIGEHTPFHLLEACGGLPSDHSVQRAAQGINYVPGGGKGAFHQLVAEYAGVTGADVVASVKQAIACRKATFHDEQFPIVGDFSVPGLGDPQAGFCANQRPGFLVRCVLILGHGNRATSITFEGKWSDSLKAVKALATKTAPLYAAAFDHE</sequence>
<evidence type="ECO:0000313" key="1">
    <source>
        <dbReference type="EMBL" id="MBE1496350.1"/>
    </source>
</evidence>
<dbReference type="EMBL" id="JADBEG010000001">
    <property type="protein sequence ID" value="MBE1496350.1"/>
    <property type="molecule type" value="Genomic_DNA"/>
</dbReference>
<proteinExistence type="predicted"/>
<name>A0ABR9HZI5_9PSEU</name>